<feature type="non-terminal residue" evidence="3">
    <location>
        <position position="215"/>
    </location>
</feature>
<sequence length="215" mass="22566">MPLLDTPLAILPHSSIFFHGYSDIPAVKHGKALDFLRKNTLYKATFFNFSIFCCLHDTDDGLKCLLLSNCIFQLSSVPGLDDVVVPETNTPATTDVAPASDSSAPAPETAQAAAPVAPPADAAPQTTDTVDSAPTDVPQEAVSTIPISKDPRYAPYFKMLSVGVPAQAVKLKMNAEGLDPDLLDNPDAPAPAAAEPALADPQDSDSDSVSSWSDC</sequence>
<protein>
    <submittedName>
        <fullName evidence="3">Uncharacterized protein</fullName>
    </submittedName>
</protein>
<dbReference type="PANTHER" id="PTHR13015:SF0">
    <property type="entry name" value="WASH COMPLEX SUBUNIT 3"/>
    <property type="match status" value="1"/>
</dbReference>
<name>A0AAV2RHS7_MEGNR</name>
<gene>
    <name evidence="3" type="ORF">MNOR_LOCUS24303</name>
</gene>
<dbReference type="GO" id="GO:0006887">
    <property type="term" value="P:exocytosis"/>
    <property type="evidence" value="ECO:0007669"/>
    <property type="project" value="TreeGrafter"/>
</dbReference>
<reference evidence="3 4" key="1">
    <citation type="submission" date="2024-05" db="EMBL/GenBank/DDBJ databases">
        <authorList>
            <person name="Wallberg A."/>
        </authorList>
    </citation>
    <scope>NUCLEOTIDE SEQUENCE [LARGE SCALE GENOMIC DNA]</scope>
</reference>
<dbReference type="Pfam" id="PF10152">
    <property type="entry name" value="CCDC53"/>
    <property type="match status" value="1"/>
</dbReference>
<evidence type="ECO:0000256" key="2">
    <source>
        <dbReference type="SAM" id="MobiDB-lite"/>
    </source>
</evidence>
<proteinExistence type="inferred from homology"/>
<accession>A0AAV2RHS7</accession>
<evidence type="ECO:0000313" key="4">
    <source>
        <dbReference type="Proteomes" id="UP001497623"/>
    </source>
</evidence>
<feature type="region of interest" description="Disordered" evidence="2">
    <location>
        <begin position="86"/>
        <end position="144"/>
    </location>
</feature>
<feature type="compositionally biased region" description="Low complexity" evidence="2">
    <location>
        <begin position="92"/>
        <end position="130"/>
    </location>
</feature>
<feature type="compositionally biased region" description="Low complexity" evidence="2">
    <location>
        <begin position="185"/>
        <end position="215"/>
    </location>
</feature>
<dbReference type="AlphaFoldDB" id="A0AAV2RHS7"/>
<organism evidence="3 4">
    <name type="scientific">Meganyctiphanes norvegica</name>
    <name type="common">Northern krill</name>
    <name type="synonym">Thysanopoda norvegica</name>
    <dbReference type="NCBI Taxonomy" id="48144"/>
    <lineage>
        <taxon>Eukaryota</taxon>
        <taxon>Metazoa</taxon>
        <taxon>Ecdysozoa</taxon>
        <taxon>Arthropoda</taxon>
        <taxon>Crustacea</taxon>
        <taxon>Multicrustacea</taxon>
        <taxon>Malacostraca</taxon>
        <taxon>Eumalacostraca</taxon>
        <taxon>Eucarida</taxon>
        <taxon>Euphausiacea</taxon>
        <taxon>Euphausiidae</taxon>
        <taxon>Meganyctiphanes</taxon>
    </lineage>
</organism>
<dbReference type="PANTHER" id="PTHR13015">
    <property type="entry name" value="PROTEIN AD-016-RELATED"/>
    <property type="match status" value="1"/>
</dbReference>
<dbReference type="Proteomes" id="UP001497623">
    <property type="component" value="Unassembled WGS sequence"/>
</dbReference>
<dbReference type="GO" id="GO:0030041">
    <property type="term" value="P:actin filament polymerization"/>
    <property type="evidence" value="ECO:0007669"/>
    <property type="project" value="TreeGrafter"/>
</dbReference>
<evidence type="ECO:0000256" key="1">
    <source>
        <dbReference type="ARBA" id="ARBA00006290"/>
    </source>
</evidence>
<comment type="similarity">
    <text evidence="1">Belongs to the CCDC53 family.</text>
</comment>
<dbReference type="InterPro" id="IPR019309">
    <property type="entry name" value="WASHC3"/>
</dbReference>
<feature type="region of interest" description="Disordered" evidence="2">
    <location>
        <begin position="177"/>
        <end position="215"/>
    </location>
</feature>
<dbReference type="EMBL" id="CAXKWB010022187">
    <property type="protein sequence ID" value="CAL4124167.1"/>
    <property type="molecule type" value="Genomic_DNA"/>
</dbReference>
<dbReference type="GO" id="GO:0071203">
    <property type="term" value="C:WASH complex"/>
    <property type="evidence" value="ECO:0007669"/>
    <property type="project" value="InterPro"/>
</dbReference>
<evidence type="ECO:0000313" key="3">
    <source>
        <dbReference type="EMBL" id="CAL4124167.1"/>
    </source>
</evidence>
<keyword evidence="4" id="KW-1185">Reference proteome</keyword>
<comment type="caution">
    <text evidence="3">The sequence shown here is derived from an EMBL/GenBank/DDBJ whole genome shotgun (WGS) entry which is preliminary data.</text>
</comment>